<proteinExistence type="predicted"/>
<dbReference type="Proteomes" id="UP000050996">
    <property type="component" value="Unassembled WGS sequence"/>
</dbReference>
<dbReference type="STRING" id="1637975.AN957_17500"/>
<gene>
    <name evidence="1" type="ORF">AN957_17500</name>
</gene>
<reference evidence="1 2" key="1">
    <citation type="submission" date="2015-09" db="EMBL/GenBank/DDBJ databases">
        <title>Genome sequencing project for genomic taxonomy and phylogenomics of Bacillus-like bacteria.</title>
        <authorList>
            <person name="Liu B."/>
            <person name="Wang J."/>
            <person name="Zhu Y."/>
            <person name="Liu G."/>
            <person name="Chen Q."/>
            <person name="Chen Z."/>
            <person name="Lan J."/>
            <person name="Che J."/>
            <person name="Ge C."/>
            <person name="Shi H."/>
            <person name="Pan Z."/>
            <person name="Liu X."/>
        </authorList>
    </citation>
    <scope>NUCLEOTIDE SEQUENCE [LARGE SCALE GENOMIC DNA]</scope>
    <source>
        <strain evidence="1 2">FJAT-18043</strain>
    </source>
</reference>
<evidence type="ECO:0000313" key="2">
    <source>
        <dbReference type="Proteomes" id="UP000050996"/>
    </source>
</evidence>
<dbReference type="PATRIC" id="fig|1637975.4.peg.3430"/>
<dbReference type="AlphaFoldDB" id="A0A0Q3VI39"/>
<comment type="caution">
    <text evidence="1">The sequence shown here is derived from an EMBL/GenBank/DDBJ whole genome shotgun (WGS) entry which is preliminary data.</text>
</comment>
<dbReference type="Pfam" id="PF19618">
    <property type="entry name" value="DUF6123"/>
    <property type="match status" value="1"/>
</dbReference>
<dbReference type="InterPro" id="IPR046126">
    <property type="entry name" value="DUF6123"/>
</dbReference>
<protein>
    <recommendedName>
        <fullName evidence="3">Group-specific protein</fullName>
    </recommendedName>
</protein>
<organism evidence="1 2">
    <name type="scientific">Cytobacillus solani</name>
    <dbReference type="NCBI Taxonomy" id="1637975"/>
    <lineage>
        <taxon>Bacteria</taxon>
        <taxon>Bacillati</taxon>
        <taxon>Bacillota</taxon>
        <taxon>Bacilli</taxon>
        <taxon>Bacillales</taxon>
        <taxon>Bacillaceae</taxon>
        <taxon>Cytobacillus</taxon>
    </lineage>
</organism>
<keyword evidence="2" id="KW-1185">Reference proteome</keyword>
<evidence type="ECO:0008006" key="3">
    <source>
        <dbReference type="Google" id="ProtNLM"/>
    </source>
</evidence>
<evidence type="ECO:0000313" key="1">
    <source>
        <dbReference type="EMBL" id="KQL20191.1"/>
    </source>
</evidence>
<accession>A0A0Q3VI39</accession>
<dbReference type="RefSeq" id="WP_053476729.1">
    <property type="nucleotide sequence ID" value="NZ_CP041305.1"/>
</dbReference>
<dbReference type="EMBL" id="LJIX01000006">
    <property type="protein sequence ID" value="KQL20191.1"/>
    <property type="molecule type" value="Genomic_DNA"/>
</dbReference>
<sequence length="91" mass="10347">MSLMTVEEYIQFLQGKGFQLQEDAIGFIQFGKQYTNASDELTNTAIELTLKAQKGFDGSFYVSLLEMLVSNQIKTRPEAIKYVKEKDLISI</sequence>
<name>A0A0Q3VI39_9BACI</name>